<gene>
    <name evidence="1" type="ORF">Vadar_026736</name>
</gene>
<keyword evidence="2" id="KW-1185">Reference proteome</keyword>
<dbReference type="Proteomes" id="UP000828048">
    <property type="component" value="Chromosome 2"/>
</dbReference>
<evidence type="ECO:0000313" key="2">
    <source>
        <dbReference type="Proteomes" id="UP000828048"/>
    </source>
</evidence>
<evidence type="ECO:0000313" key="1">
    <source>
        <dbReference type="EMBL" id="KAH7835499.1"/>
    </source>
</evidence>
<protein>
    <submittedName>
        <fullName evidence="1">Uncharacterized protein</fullName>
    </submittedName>
</protein>
<dbReference type="EMBL" id="CM037152">
    <property type="protein sequence ID" value="KAH7835499.1"/>
    <property type="molecule type" value="Genomic_DNA"/>
</dbReference>
<accession>A0ACB7X4J4</accession>
<reference evidence="1 2" key="1">
    <citation type="journal article" date="2021" name="Hortic Res">
        <title>High-quality reference genome and annotation aids understanding of berry development for evergreen blueberry (Vaccinium darrowii).</title>
        <authorList>
            <person name="Yu J."/>
            <person name="Hulse-Kemp A.M."/>
            <person name="Babiker E."/>
            <person name="Staton M."/>
        </authorList>
    </citation>
    <scope>NUCLEOTIDE SEQUENCE [LARGE SCALE GENOMIC DNA]</scope>
    <source>
        <strain evidence="2">cv. NJ 8807/NJ 8810</strain>
        <tissue evidence="1">Young leaf</tissue>
    </source>
</reference>
<name>A0ACB7X4J4_9ERIC</name>
<proteinExistence type="predicted"/>
<organism evidence="1 2">
    <name type="scientific">Vaccinium darrowii</name>
    <dbReference type="NCBI Taxonomy" id="229202"/>
    <lineage>
        <taxon>Eukaryota</taxon>
        <taxon>Viridiplantae</taxon>
        <taxon>Streptophyta</taxon>
        <taxon>Embryophyta</taxon>
        <taxon>Tracheophyta</taxon>
        <taxon>Spermatophyta</taxon>
        <taxon>Magnoliopsida</taxon>
        <taxon>eudicotyledons</taxon>
        <taxon>Gunneridae</taxon>
        <taxon>Pentapetalae</taxon>
        <taxon>asterids</taxon>
        <taxon>Ericales</taxon>
        <taxon>Ericaceae</taxon>
        <taxon>Vaccinioideae</taxon>
        <taxon>Vaccinieae</taxon>
        <taxon>Vaccinium</taxon>
    </lineage>
</organism>
<comment type="caution">
    <text evidence="1">The sequence shown here is derived from an EMBL/GenBank/DDBJ whole genome shotgun (WGS) entry which is preliminary data.</text>
</comment>
<sequence>MFDLRFGEFTITSDKRDGCGGQSTKKLLEWKNDLINLPDKYGRIPLHYAACRVYISTTTHYDGGDTALQIAAAHGHVPVIEELLSCNPDCWEMVNSKGQNILHIAVDMNMESVIKFIVNQPWFRHLINQKDNEGNTSLHLLIASDCNVDELWKHGKADQHAFNDKSMTPVDLLLLPC</sequence>